<protein>
    <submittedName>
        <fullName evidence="4">HPt (Histidine-containing phosphotransfer) domain-containing protein</fullName>
    </submittedName>
</protein>
<dbReference type="AlphaFoldDB" id="A0A7W6CZM1"/>
<dbReference type="RefSeq" id="WP_183393811.1">
    <property type="nucleotide sequence ID" value="NZ_JACIDR010000001.1"/>
</dbReference>
<dbReference type="EMBL" id="JACIDR010000001">
    <property type="protein sequence ID" value="MBB3971981.1"/>
    <property type="molecule type" value="Genomic_DNA"/>
</dbReference>
<proteinExistence type="predicted"/>
<sequence length="184" mass="20413">MPHTPLDPPLDVEWRKVDAEVFSDHTVLHPPNRLKERATELIGPRGSGEAEAIHRAERALGVLSQEFASWMDAEIERLEEARKAFATKPYRDAADALYRVAHDLRGQAATLGYPLAGEIAEGLCVFIERLEARPLPQAVVDRHVESIRAIVRQDVRGRDNPVGVALTLRLAQLRAQYAPGMGAE</sequence>
<name>A0A7W6CZM1_9HYPH</name>
<dbReference type="InterPro" id="IPR008207">
    <property type="entry name" value="Sig_transdc_His_kin_Hpt_dom"/>
</dbReference>
<accession>A0A7W6CZM1</accession>
<feature type="modified residue" description="Phosphohistidine" evidence="2">
    <location>
        <position position="102"/>
    </location>
</feature>
<dbReference type="Proteomes" id="UP000528964">
    <property type="component" value="Unassembled WGS sequence"/>
</dbReference>
<evidence type="ECO:0000313" key="4">
    <source>
        <dbReference type="EMBL" id="MBB3971981.1"/>
    </source>
</evidence>
<evidence type="ECO:0000256" key="1">
    <source>
        <dbReference type="ARBA" id="ARBA00023012"/>
    </source>
</evidence>
<organism evidence="4 5">
    <name type="scientific">Hansschlegelia beijingensis</name>
    <dbReference type="NCBI Taxonomy" id="1133344"/>
    <lineage>
        <taxon>Bacteria</taxon>
        <taxon>Pseudomonadati</taxon>
        <taxon>Pseudomonadota</taxon>
        <taxon>Alphaproteobacteria</taxon>
        <taxon>Hyphomicrobiales</taxon>
        <taxon>Methylopilaceae</taxon>
        <taxon>Hansschlegelia</taxon>
    </lineage>
</organism>
<evidence type="ECO:0000259" key="3">
    <source>
        <dbReference type="PROSITE" id="PS50894"/>
    </source>
</evidence>
<evidence type="ECO:0000313" key="5">
    <source>
        <dbReference type="Proteomes" id="UP000528964"/>
    </source>
</evidence>
<dbReference type="InterPro" id="IPR036641">
    <property type="entry name" value="HPT_dom_sf"/>
</dbReference>
<keyword evidence="1" id="KW-0902">Two-component regulatory system</keyword>
<keyword evidence="5" id="KW-1185">Reference proteome</keyword>
<feature type="domain" description="HPt" evidence="3">
    <location>
        <begin position="59"/>
        <end position="150"/>
    </location>
</feature>
<dbReference type="GO" id="GO:0000160">
    <property type="term" value="P:phosphorelay signal transduction system"/>
    <property type="evidence" value="ECO:0007669"/>
    <property type="project" value="UniProtKB-KW"/>
</dbReference>
<reference evidence="4 5" key="1">
    <citation type="submission" date="2020-08" db="EMBL/GenBank/DDBJ databases">
        <title>Genomic Encyclopedia of Type Strains, Phase IV (KMG-IV): sequencing the most valuable type-strain genomes for metagenomic binning, comparative biology and taxonomic classification.</title>
        <authorList>
            <person name="Goeker M."/>
        </authorList>
    </citation>
    <scope>NUCLEOTIDE SEQUENCE [LARGE SCALE GENOMIC DNA]</scope>
    <source>
        <strain evidence="4 5">DSM 25481</strain>
    </source>
</reference>
<comment type="caution">
    <text evidence="4">The sequence shown here is derived from an EMBL/GenBank/DDBJ whole genome shotgun (WGS) entry which is preliminary data.</text>
</comment>
<dbReference type="Pfam" id="PF01627">
    <property type="entry name" value="Hpt"/>
    <property type="match status" value="1"/>
</dbReference>
<dbReference type="GO" id="GO:0004672">
    <property type="term" value="F:protein kinase activity"/>
    <property type="evidence" value="ECO:0007669"/>
    <property type="project" value="UniProtKB-ARBA"/>
</dbReference>
<gene>
    <name evidence="4" type="ORF">GGR24_000614</name>
</gene>
<dbReference type="PROSITE" id="PS50894">
    <property type="entry name" value="HPT"/>
    <property type="match status" value="1"/>
</dbReference>
<dbReference type="SUPFAM" id="SSF47226">
    <property type="entry name" value="Histidine-containing phosphotransfer domain, HPT domain"/>
    <property type="match status" value="1"/>
</dbReference>
<keyword evidence="2" id="KW-0597">Phosphoprotein</keyword>
<evidence type="ECO:0000256" key="2">
    <source>
        <dbReference type="PROSITE-ProRule" id="PRU00110"/>
    </source>
</evidence>
<dbReference type="Gene3D" id="1.20.120.160">
    <property type="entry name" value="HPT domain"/>
    <property type="match status" value="1"/>
</dbReference>